<dbReference type="SUPFAM" id="SSF52374">
    <property type="entry name" value="Nucleotidylyl transferase"/>
    <property type="match status" value="1"/>
</dbReference>
<name>A0A1L4FSM0_9BACT</name>
<protein>
    <recommendedName>
        <fullName evidence="2">tRNA(Met) cytidine acetate ligase</fullName>
        <ecNumber evidence="2">6.3.4.-</ecNumber>
    </recommendedName>
</protein>
<comment type="subcellular location">
    <subcellularLocation>
        <location evidence="2">Cytoplasm</location>
    </subcellularLocation>
</comment>
<dbReference type="GO" id="GO:0005524">
    <property type="term" value="F:ATP binding"/>
    <property type="evidence" value="ECO:0007669"/>
    <property type="project" value="UniProtKB-KW"/>
</dbReference>
<keyword evidence="2" id="KW-0436">Ligase</keyword>
<evidence type="ECO:0000313" key="3">
    <source>
        <dbReference type="EMBL" id="APJ38611.1"/>
    </source>
</evidence>
<dbReference type="PANTHER" id="PTHR37825:SF1">
    <property type="entry name" value="TRNA(MET) CYTIDINE ACETATE LIGASE"/>
    <property type="match status" value="1"/>
</dbReference>
<accession>A0A1L4FSM0</accession>
<dbReference type="HAMAP" id="MF_01539">
    <property type="entry name" value="TmcAL"/>
    <property type="match status" value="1"/>
</dbReference>
<dbReference type="AlphaFoldDB" id="A0A1L4FSM0"/>
<feature type="binding site" evidence="2">
    <location>
        <begin position="9"/>
        <end position="22"/>
    </location>
    <ligand>
        <name>ATP</name>
        <dbReference type="ChEBI" id="CHEBI:30616"/>
    </ligand>
</feature>
<keyword evidence="2" id="KW-0547">Nucleotide-binding</keyword>
<dbReference type="Gene3D" id="3.40.50.620">
    <property type="entry name" value="HUPs"/>
    <property type="match status" value="1"/>
</dbReference>
<dbReference type="InterPro" id="IPR008513">
    <property type="entry name" value="tRNA(Met)_cyd_acetate_ligase"/>
</dbReference>
<keyword evidence="2" id="KW-0820">tRNA-binding</keyword>
<dbReference type="PANTHER" id="PTHR37825">
    <property type="entry name" value="TRNA(MET) CYTIDINE ACETATE LIGASE"/>
    <property type="match status" value="1"/>
</dbReference>
<dbReference type="InterPro" id="IPR004821">
    <property type="entry name" value="Cyt_trans-like"/>
</dbReference>
<keyword evidence="1 2" id="KW-0694">RNA-binding</keyword>
<keyword evidence="2" id="KW-0963">Cytoplasm</keyword>
<proteinExistence type="inferred from homology"/>
<gene>
    <name evidence="2" type="primary">tmcAL</name>
    <name evidence="3" type="ORF">BLA55_03030</name>
</gene>
<dbReference type="KEGG" id="mpul:BLA55_03030"/>
<dbReference type="STRING" id="48003.BLA55_03030"/>
<evidence type="ECO:0000313" key="4">
    <source>
        <dbReference type="Proteomes" id="UP000184322"/>
    </source>
</evidence>
<feature type="binding site" evidence="2">
    <location>
        <position position="103"/>
    </location>
    <ligand>
        <name>ATP</name>
        <dbReference type="ChEBI" id="CHEBI:30616"/>
    </ligand>
</feature>
<feature type="binding site" evidence="2">
    <location>
        <position position="186"/>
    </location>
    <ligand>
        <name>ATP</name>
        <dbReference type="ChEBI" id="CHEBI:30616"/>
    </ligand>
</feature>
<dbReference type="Proteomes" id="UP000184322">
    <property type="component" value="Chromosome"/>
</dbReference>
<feature type="binding site" evidence="2">
    <location>
        <position position="161"/>
    </location>
    <ligand>
        <name>ATP</name>
        <dbReference type="ChEBI" id="CHEBI:30616"/>
    </ligand>
</feature>
<keyword evidence="2" id="KW-0819">tRNA processing</keyword>
<comment type="catalytic activity">
    <reaction evidence="2">
        <text>cytidine(34) in elongator tRNA(Met) + acetate + ATP = N(4)-acetylcytidine(34) in elongator tRNA(Met) + AMP + diphosphate</text>
        <dbReference type="Rhea" id="RHEA:58144"/>
        <dbReference type="Rhea" id="RHEA-COMP:10693"/>
        <dbReference type="Rhea" id="RHEA-COMP:10694"/>
        <dbReference type="ChEBI" id="CHEBI:30089"/>
        <dbReference type="ChEBI" id="CHEBI:30616"/>
        <dbReference type="ChEBI" id="CHEBI:33019"/>
        <dbReference type="ChEBI" id="CHEBI:74900"/>
        <dbReference type="ChEBI" id="CHEBI:82748"/>
        <dbReference type="ChEBI" id="CHEBI:456215"/>
    </reaction>
</comment>
<evidence type="ECO:0000256" key="1">
    <source>
        <dbReference type="ARBA" id="ARBA00022884"/>
    </source>
</evidence>
<dbReference type="NCBIfam" id="NF010192">
    <property type="entry name" value="PRK13671.1"/>
    <property type="match status" value="1"/>
</dbReference>
<dbReference type="GO" id="GO:0005737">
    <property type="term" value="C:cytoplasm"/>
    <property type="evidence" value="ECO:0007669"/>
    <property type="project" value="UniProtKB-SubCell"/>
</dbReference>
<keyword evidence="4" id="KW-1185">Reference proteome</keyword>
<reference evidence="4" key="1">
    <citation type="submission" date="2016-10" db="EMBL/GenBank/DDBJ databases">
        <authorList>
            <person name="Beylefeld A."/>
            <person name="Abolnik C."/>
        </authorList>
    </citation>
    <scope>NUCLEOTIDE SEQUENCE [LARGE SCALE GENOMIC DNA]</scope>
    <source>
        <strain evidence="4">B359_6</strain>
    </source>
</reference>
<evidence type="ECO:0000256" key="2">
    <source>
        <dbReference type="HAMAP-Rule" id="MF_01539"/>
    </source>
</evidence>
<dbReference type="GO" id="GO:0000049">
    <property type="term" value="F:tRNA binding"/>
    <property type="evidence" value="ECO:0007669"/>
    <property type="project" value="UniProtKB-KW"/>
</dbReference>
<keyword evidence="2" id="KW-0067">ATP-binding</keyword>
<comment type="function">
    <text evidence="2">Catalyzes the formation of N(4)-acetylcytidine (ac(4)C) at the wobble position of elongator tRNA(Met), using acetate and ATP as substrates. First activates an acetate ion to form acetyladenylate (Ac-AMP) and then transfers the acetyl group to tRNA to form ac(4)C34.</text>
</comment>
<dbReference type="InterPro" id="IPR014729">
    <property type="entry name" value="Rossmann-like_a/b/a_fold"/>
</dbReference>
<comment type="similarity">
    <text evidence="2">Belongs to the TmcAL family.</text>
</comment>
<dbReference type="GO" id="GO:0016879">
    <property type="term" value="F:ligase activity, forming carbon-nitrogen bonds"/>
    <property type="evidence" value="ECO:0007669"/>
    <property type="project" value="UniProtKB-UniRule"/>
</dbReference>
<dbReference type="EC" id="6.3.4.-" evidence="2"/>
<dbReference type="NCBIfam" id="TIGR00125">
    <property type="entry name" value="cyt_tran_rel"/>
    <property type="match status" value="1"/>
</dbReference>
<dbReference type="GO" id="GO:0006400">
    <property type="term" value="P:tRNA modification"/>
    <property type="evidence" value="ECO:0007669"/>
    <property type="project" value="UniProtKB-UniRule"/>
</dbReference>
<dbReference type="Pfam" id="PF05636">
    <property type="entry name" value="HIGH_NTase1"/>
    <property type="match status" value="1"/>
</dbReference>
<dbReference type="RefSeq" id="WP_073372614.1">
    <property type="nucleotide sequence ID" value="NZ_CP017813.1"/>
</dbReference>
<comment type="caution">
    <text evidence="2">Lacks conserved residue(s) required for the propagation of feature annotation.</text>
</comment>
<sequence length="304" mass="35642">MKKVKIGIVVEYNPFHNGHIYQIQQIKKMFPSSKIIVAMSGKYSQRGEVTCASFAKRKRYALKNGVDKVLKLPTQVSTQAAHIFASESVKILNKQKIDYLVFGSESDDVERLIKIAQIIKKNREQYNQLIKQFLKKGANSFPKATNLALQELSGEDISMPNDILGLEYVKTIIDNDYPIQPVSIKRTIDFHSEETYLDFASATKIRQMLKNNQDYTKYTPMRFNYFDKLRNNQKIYRRFQKVIRKYSTEELEKFKMISEGIQNLFKKHIEIDKYDDFVQECTSRRYTSSRIKRTILMVALKIKK</sequence>
<organism evidence="3 4">
    <name type="scientific">Mycoplasmopsis pullorum</name>
    <dbReference type="NCBI Taxonomy" id="48003"/>
    <lineage>
        <taxon>Bacteria</taxon>
        <taxon>Bacillati</taxon>
        <taxon>Mycoplasmatota</taxon>
        <taxon>Mycoplasmoidales</taxon>
        <taxon>Metamycoplasmataceae</taxon>
        <taxon>Mycoplasmopsis</taxon>
    </lineage>
</organism>
<dbReference type="EMBL" id="CP017813">
    <property type="protein sequence ID" value="APJ38611.1"/>
    <property type="molecule type" value="Genomic_DNA"/>
</dbReference>